<protein>
    <recommendedName>
        <fullName evidence="1">Glutamine amidotransferase domain-containing protein</fullName>
    </recommendedName>
</protein>
<sequence length="247" mass="28053">MTISTHVAIFITDYSEFCADKHGTFAELSAKLLKNSGLQEEIRCYDVIKSQFPTDDELKDIKAIWITGSRSDAFADEPWILNLKTFLQDKVLSREDIRLVGICFGHQIIARSLGSKVGRNDKGWELTVEPVTINQDEEIQELLKDFQGQFNILESHQDIVYETPKGCKNIGSSKRTESQGFYKKDKILTFQGHPEFTKSFTEDALEMKLKDGKITQDAYEDAINVLNNNEHHGSKIGEVIVNFIQSV</sequence>
<keyword evidence="3" id="KW-1185">Reference proteome</keyword>
<gene>
    <name evidence="2" type="ORF">WICANDRAFT_79395</name>
</gene>
<dbReference type="PANTHER" id="PTHR42695:SF5">
    <property type="entry name" value="GLUTAMINE AMIDOTRANSFERASE YLR126C-RELATED"/>
    <property type="match status" value="1"/>
</dbReference>
<dbReference type="GO" id="GO:0034399">
    <property type="term" value="C:nuclear periphery"/>
    <property type="evidence" value="ECO:0007669"/>
    <property type="project" value="EnsemblFungi"/>
</dbReference>
<dbReference type="EMBL" id="KV454211">
    <property type="protein sequence ID" value="ODQ58850.1"/>
    <property type="molecule type" value="Genomic_DNA"/>
</dbReference>
<dbReference type="Proteomes" id="UP000094112">
    <property type="component" value="Unassembled WGS sequence"/>
</dbReference>
<organism evidence="2 3">
    <name type="scientific">Wickerhamomyces anomalus (strain ATCC 58044 / CBS 1984 / NCYC 433 / NRRL Y-366-8)</name>
    <name type="common">Yeast</name>
    <name type="synonym">Hansenula anomala</name>
    <dbReference type="NCBI Taxonomy" id="683960"/>
    <lineage>
        <taxon>Eukaryota</taxon>
        <taxon>Fungi</taxon>
        <taxon>Dikarya</taxon>
        <taxon>Ascomycota</taxon>
        <taxon>Saccharomycotina</taxon>
        <taxon>Saccharomycetes</taxon>
        <taxon>Phaffomycetales</taxon>
        <taxon>Wickerhamomycetaceae</taxon>
        <taxon>Wickerhamomyces</taxon>
    </lineage>
</organism>
<dbReference type="InterPro" id="IPR029062">
    <property type="entry name" value="Class_I_gatase-like"/>
</dbReference>
<dbReference type="STRING" id="683960.A0A1E3P0Q5"/>
<evidence type="ECO:0000313" key="3">
    <source>
        <dbReference type="Proteomes" id="UP000094112"/>
    </source>
</evidence>
<dbReference type="RefSeq" id="XP_019038057.1">
    <property type="nucleotide sequence ID" value="XM_019184882.1"/>
</dbReference>
<dbReference type="AlphaFoldDB" id="A0A1E3P0Q5"/>
<accession>A0A1E3P0Q5</accession>
<evidence type="ECO:0000313" key="2">
    <source>
        <dbReference type="EMBL" id="ODQ58850.1"/>
    </source>
</evidence>
<dbReference type="PANTHER" id="PTHR42695">
    <property type="entry name" value="GLUTAMINE AMIDOTRANSFERASE YLR126C-RELATED"/>
    <property type="match status" value="1"/>
</dbReference>
<dbReference type="GO" id="GO:0005829">
    <property type="term" value="C:cytosol"/>
    <property type="evidence" value="ECO:0007669"/>
    <property type="project" value="TreeGrafter"/>
</dbReference>
<dbReference type="SUPFAM" id="SSF52317">
    <property type="entry name" value="Class I glutamine amidotransferase-like"/>
    <property type="match status" value="1"/>
</dbReference>
<dbReference type="CDD" id="cd01741">
    <property type="entry name" value="GATase1_1"/>
    <property type="match status" value="1"/>
</dbReference>
<dbReference type="Pfam" id="PF00117">
    <property type="entry name" value="GATase"/>
    <property type="match status" value="1"/>
</dbReference>
<dbReference type="Gene3D" id="3.40.50.880">
    <property type="match status" value="1"/>
</dbReference>
<dbReference type="GeneID" id="30202128"/>
<evidence type="ECO:0000259" key="1">
    <source>
        <dbReference type="Pfam" id="PF00117"/>
    </source>
</evidence>
<feature type="domain" description="Glutamine amidotransferase" evidence="1">
    <location>
        <begin position="58"/>
        <end position="200"/>
    </location>
</feature>
<name>A0A1E3P0Q5_WICAA</name>
<dbReference type="PROSITE" id="PS51273">
    <property type="entry name" value="GATASE_TYPE_1"/>
    <property type="match status" value="1"/>
</dbReference>
<dbReference type="InterPro" id="IPR017926">
    <property type="entry name" value="GATASE"/>
</dbReference>
<dbReference type="OrthoDB" id="92161at2759"/>
<proteinExistence type="predicted"/>
<reference evidence="2 3" key="1">
    <citation type="journal article" date="2016" name="Proc. Natl. Acad. Sci. U.S.A.">
        <title>Comparative genomics of biotechnologically important yeasts.</title>
        <authorList>
            <person name="Riley R."/>
            <person name="Haridas S."/>
            <person name="Wolfe K.H."/>
            <person name="Lopes M.R."/>
            <person name="Hittinger C.T."/>
            <person name="Goeker M."/>
            <person name="Salamov A.A."/>
            <person name="Wisecaver J.H."/>
            <person name="Long T.M."/>
            <person name="Calvey C.H."/>
            <person name="Aerts A.L."/>
            <person name="Barry K.W."/>
            <person name="Choi C."/>
            <person name="Clum A."/>
            <person name="Coughlan A.Y."/>
            <person name="Deshpande S."/>
            <person name="Douglass A.P."/>
            <person name="Hanson S.J."/>
            <person name="Klenk H.-P."/>
            <person name="LaButti K.M."/>
            <person name="Lapidus A."/>
            <person name="Lindquist E.A."/>
            <person name="Lipzen A.M."/>
            <person name="Meier-Kolthoff J.P."/>
            <person name="Ohm R.A."/>
            <person name="Otillar R.P."/>
            <person name="Pangilinan J.L."/>
            <person name="Peng Y."/>
            <person name="Rokas A."/>
            <person name="Rosa C.A."/>
            <person name="Scheuner C."/>
            <person name="Sibirny A.A."/>
            <person name="Slot J.C."/>
            <person name="Stielow J.B."/>
            <person name="Sun H."/>
            <person name="Kurtzman C.P."/>
            <person name="Blackwell M."/>
            <person name="Grigoriev I.V."/>
            <person name="Jeffries T.W."/>
        </authorList>
    </citation>
    <scope>NUCLEOTIDE SEQUENCE [LARGE SCALE GENOMIC DNA]</scope>
    <source>
        <strain evidence="3">ATCC 58044 / CBS 1984 / NCYC 433 / NRRL Y-366-8</strain>
    </source>
</reference>
<dbReference type="InterPro" id="IPR044992">
    <property type="entry name" value="ChyE-like"/>
</dbReference>